<keyword evidence="3" id="KW-1185">Reference proteome</keyword>
<feature type="coiled-coil region" evidence="1">
    <location>
        <begin position="9"/>
        <end position="49"/>
    </location>
</feature>
<keyword evidence="1" id="KW-0175">Coiled coil</keyword>
<organism evidence="2 3">
    <name type="scientific">Parasutterella excrementihominis YIT 11859</name>
    <dbReference type="NCBI Taxonomy" id="762966"/>
    <lineage>
        <taxon>Bacteria</taxon>
        <taxon>Pseudomonadati</taxon>
        <taxon>Pseudomonadota</taxon>
        <taxon>Betaproteobacteria</taxon>
        <taxon>Burkholderiales</taxon>
        <taxon>Sutterellaceae</taxon>
        <taxon>Parasutterella</taxon>
    </lineage>
</organism>
<dbReference type="HOGENOM" id="CLU_2602843_0_0_4"/>
<sequence length="79" mass="9083">MKDLNSLSKEELIKLLNQKEEEIKAAEVRAEKEHVIAEQAQKVAEIKEQSHLKFAHGVIFMAKISRKLMETILHKSKTS</sequence>
<evidence type="ECO:0000313" key="3">
    <source>
        <dbReference type="Proteomes" id="UP000005156"/>
    </source>
</evidence>
<dbReference type="Proteomes" id="UP000005156">
    <property type="component" value="Unassembled WGS sequence"/>
</dbReference>
<dbReference type="RefSeq" id="WP_008863527.1">
    <property type="nucleotide sequence ID" value="NZ_GL883684.1"/>
</dbReference>
<comment type="caution">
    <text evidence="2">The sequence shown here is derived from an EMBL/GenBank/DDBJ whole genome shotgun (WGS) entry which is preliminary data.</text>
</comment>
<accession>F3QHS2</accession>
<dbReference type="GeneID" id="43347986"/>
<protein>
    <submittedName>
        <fullName evidence="2">Uncharacterized protein</fullName>
    </submittedName>
</protein>
<evidence type="ECO:0000313" key="2">
    <source>
        <dbReference type="EMBL" id="EGG56986.1"/>
    </source>
</evidence>
<proteinExistence type="predicted"/>
<gene>
    <name evidence="2" type="ORF">HMPREF9439_00469</name>
</gene>
<dbReference type="AlphaFoldDB" id="F3QHS2"/>
<dbReference type="EMBL" id="AFBP01000011">
    <property type="protein sequence ID" value="EGG56986.1"/>
    <property type="molecule type" value="Genomic_DNA"/>
</dbReference>
<reference evidence="2 3" key="1">
    <citation type="submission" date="2011-02" db="EMBL/GenBank/DDBJ databases">
        <authorList>
            <person name="Weinstock G."/>
            <person name="Sodergren E."/>
            <person name="Clifton S."/>
            <person name="Fulton L."/>
            <person name="Fulton B."/>
            <person name="Courtney L."/>
            <person name="Fronick C."/>
            <person name="Harrison M."/>
            <person name="Strong C."/>
            <person name="Farmer C."/>
            <person name="Delahaunty K."/>
            <person name="Markovic C."/>
            <person name="Hall O."/>
            <person name="Minx P."/>
            <person name="Tomlinson C."/>
            <person name="Mitreva M."/>
            <person name="Hou S."/>
            <person name="Chen J."/>
            <person name="Wollam A."/>
            <person name="Pepin K.H."/>
            <person name="Johnson M."/>
            <person name="Bhonagiri V."/>
            <person name="Zhang X."/>
            <person name="Suruliraj S."/>
            <person name="Warren W."/>
            <person name="Chinwalla A."/>
            <person name="Mardis E.R."/>
            <person name="Wilson R.K."/>
        </authorList>
    </citation>
    <scope>NUCLEOTIDE SEQUENCE [LARGE SCALE GENOMIC DNA]</scope>
    <source>
        <strain evidence="2 3">YIT 11859</strain>
    </source>
</reference>
<evidence type="ECO:0000256" key="1">
    <source>
        <dbReference type="SAM" id="Coils"/>
    </source>
</evidence>
<name>F3QHS2_9BURK</name>